<feature type="repeat" description="WD" evidence="3">
    <location>
        <begin position="820"/>
        <end position="861"/>
    </location>
</feature>
<keyword evidence="2" id="KW-0677">Repeat</keyword>
<dbReference type="InterPro" id="IPR052752">
    <property type="entry name" value="NACHT-WD_repeat"/>
</dbReference>
<dbReference type="PROSITE" id="PS00678">
    <property type="entry name" value="WD_REPEATS_1"/>
    <property type="match status" value="3"/>
</dbReference>
<dbReference type="InterPro" id="IPR025139">
    <property type="entry name" value="DUF4062"/>
</dbReference>
<feature type="repeat" description="WD" evidence="3">
    <location>
        <begin position="1134"/>
        <end position="1175"/>
    </location>
</feature>
<dbReference type="InterPro" id="IPR057588">
    <property type="entry name" value="NWD1/2-like_WH"/>
</dbReference>
<dbReference type="Gene3D" id="3.40.50.300">
    <property type="entry name" value="P-loop containing nucleotide triphosphate hydrolases"/>
    <property type="match status" value="1"/>
</dbReference>
<feature type="repeat" description="WD" evidence="3">
    <location>
        <begin position="1089"/>
        <end position="1122"/>
    </location>
</feature>
<dbReference type="PANTHER" id="PTHR19871">
    <property type="entry name" value="BETA TRANSDUCIN-RELATED PROTEIN"/>
    <property type="match status" value="1"/>
</dbReference>
<feature type="domain" description="NACHT" evidence="4">
    <location>
        <begin position="332"/>
        <end position="498"/>
    </location>
</feature>
<keyword evidence="1 3" id="KW-0853">WD repeat</keyword>
<dbReference type="PRINTS" id="PR00320">
    <property type="entry name" value="GPROTEINBRPT"/>
</dbReference>
<dbReference type="PROSITE" id="PS50294">
    <property type="entry name" value="WD_REPEATS_REGION"/>
    <property type="match status" value="4"/>
</dbReference>
<evidence type="ECO:0000259" key="6">
    <source>
        <dbReference type="Pfam" id="PF25469"/>
    </source>
</evidence>
<evidence type="ECO:0000256" key="3">
    <source>
        <dbReference type="PROSITE-ProRule" id="PRU00221"/>
    </source>
</evidence>
<dbReference type="InterPro" id="IPR036322">
    <property type="entry name" value="WD40_repeat_dom_sf"/>
</dbReference>
<dbReference type="Proteomes" id="UP000320085">
    <property type="component" value="Unassembled WGS sequence"/>
</dbReference>
<dbReference type="InterPro" id="IPR027417">
    <property type="entry name" value="P-loop_NTPase"/>
</dbReference>
<evidence type="ECO:0000313" key="7">
    <source>
        <dbReference type="EMBL" id="TQN45529.1"/>
    </source>
</evidence>
<organism evidence="7 8">
    <name type="scientific">Humibacillus xanthopallidus</name>
    <dbReference type="NCBI Taxonomy" id="412689"/>
    <lineage>
        <taxon>Bacteria</taxon>
        <taxon>Bacillati</taxon>
        <taxon>Actinomycetota</taxon>
        <taxon>Actinomycetes</taxon>
        <taxon>Micrococcales</taxon>
        <taxon>Intrasporangiaceae</taxon>
        <taxon>Humibacillus</taxon>
    </lineage>
</organism>
<dbReference type="PANTHER" id="PTHR19871:SF14">
    <property type="entry name" value="DUF4062 DOMAIN-CONTAINING PROTEIN"/>
    <property type="match status" value="1"/>
</dbReference>
<evidence type="ECO:0000256" key="2">
    <source>
        <dbReference type="ARBA" id="ARBA00022737"/>
    </source>
</evidence>
<dbReference type="InterPro" id="IPR007111">
    <property type="entry name" value="NACHT_NTPase"/>
</dbReference>
<dbReference type="OrthoDB" id="134501at2"/>
<dbReference type="InterPro" id="IPR020472">
    <property type="entry name" value="WD40_PAC1"/>
</dbReference>
<dbReference type="SUPFAM" id="SSF52540">
    <property type="entry name" value="P-loop containing nucleoside triphosphate hydrolases"/>
    <property type="match status" value="1"/>
</dbReference>
<dbReference type="InterPro" id="IPR011047">
    <property type="entry name" value="Quinoprotein_ADH-like_sf"/>
</dbReference>
<sequence length="1820" mass="192758">MPGAQSFRVFVSSTFDDLVAERDALQRGVQGPDGPVEGAFPRLRRLCASRGARFQAVDLRWGVSEEAALDQRTMSLCLAEVERCRRLSPRPSFLALLGDRYGWRPLPYELSPSAWEQVQRVAAADAQRTALLHRWYRVDENALPPVATLQPREGDWRDPDLWAREEKELRAVLDGAIGPQPSATEQEISAGPMADDTGLGAFAFLRTIDGLPDDAAPYVDVVDGRRDPEAAAALADLRRRLTERIGDGVRPYAARWVDGAVTRDHLVALNDDVYAALAAVIGAELDRVEALDPVVAERAAHERFGADRAADLRGRDDVLSRVSARRADEPWRPLVLWGAPGSGKSAVLAAVSHQVAAEHPEAVVVTRFIGATPASSVGGELLRGIWSELGEHYGVDDLPPGDENDLLSGFPTQLGRATRAKPLVLLVDGLDQLPRRDAARRLTWLPDVLPPDVWVAVSTRPGPELDLLRRRLGVDALLEVPGLSADDGEALLRHWLAAEGRTLTPPQAAMVLSAFEEAGGMPLHLRLATQEARLWSSWVAPDPVPGSVPGLIDQLFARLSREENHGAVLVERALGLLAASRDGLTEDELLDLLSADPEVMRDFARRSPRSPRVDRLPVVVWSRLFADLERYLTARSADGTVTIGFYHRELADAAERAFLSGGRERVRHAQLAASFDAVRLGPQGLSPRVLAELPFQLARAGRIEQALTLLTDGDFVTAKVGGTGPSTLVEDIDEVSRRCDPASPQAVTLAALREALLLSMTAVTREPAQLAGQLTGRLLTASDPHLSGLVTSLAQRASGAWLRPLTASLTPPGGELTRILRGTFSPVRAVAFSPDGRWAAAGTTDRSVRVWDLESGLEVVSFEGARPSGSFAEGAGGDTIAALAFAGDDVLAASVDRCGYRIDRHTGVGSMVVHGETDNLYAVSLDPRGGTLVAAPRDIWGMGARSVQQWSLSDGRPGPELEGALSGAEAASDLIAVSADGRAAVTWGSSAPLVRWDLVGGRAAGSEQLSGVTSLALAADASTLAVGLADGTITVHRTADTSAPATTLTGHVGAVRALVLLAPDRLVSAGDDGSIRLWDLAVGREVRRLLGHGTAVLSVTATADGRRVLSGGADGSVHVWDLARHPLAVSTPAPPRHTAAVTEVAVGDDGTVAVSRAADGSALRWDLRAARGTTVEAPDVGGVDARTPDDPDRLALATQLDEQAPRSSVDATHEVIAAAVSRDGTRALTSSTDDILVYYRLNVTRDESRVRLWDLGTGRRLRVLSYAVESSTSNRRAQTVACLALDATGRLGVGGGDDHRLRVWDLESGEAVAELDLDSRVTACDLSPDGLTLVAGEASGRVHLLHLEGGLRPDGSVEQEPGLPTPVAERARDAVDAADRPRRTMLETQHPWVEAVAASPDGERGLTAGSDGAVVSWNLVDGRSQTLAEPGADWATAAAWSADGRHVAAAWADGRVRVWTAGSWRLVTETVAAPGIVCLTGCRDDDAWLVGDSAGGVSRWVPGGAAPLRVGVHAGAVTGVAELGGSAVGSVSTAGTVAVHDAMSGRLAWCSDPGAPAWAVGVVGGDLSVARGTALELWDVMTGRLRWSLDTGHRCPITALAVLPDGALVVTASTDGEVRLLDVEAGVELGLMRRLGWSVNSLAAHPDGVTVLVAGHSGTLQLVLTSDAVLEEDETLRARFSDAEWEQVRRLPGVLWGFVAAADGKVQDAEVERLTLSDERRRAVTTSAERLAARLVDEHDPATAPTASGPLPDPALVRQDDELGHCRAILRRRLDDVEYAELVAVLLGSARDVAAACGAFLRPKVSREEEDALTTLEGRL</sequence>
<feature type="repeat" description="WD" evidence="3">
    <location>
        <begin position="1590"/>
        <end position="1631"/>
    </location>
</feature>
<feature type="repeat" description="WD" evidence="3">
    <location>
        <begin position="1386"/>
        <end position="1427"/>
    </location>
</feature>
<dbReference type="InterPro" id="IPR015943">
    <property type="entry name" value="WD40/YVTN_repeat-like_dom_sf"/>
</dbReference>
<dbReference type="SMART" id="SM00320">
    <property type="entry name" value="WD40"/>
    <property type="match status" value="12"/>
</dbReference>
<dbReference type="SUPFAM" id="SSF50978">
    <property type="entry name" value="WD40 repeat-like"/>
    <property type="match status" value="1"/>
</dbReference>
<comment type="caution">
    <text evidence="7">The sequence shown here is derived from an EMBL/GenBank/DDBJ whole genome shotgun (WGS) entry which is preliminary data.</text>
</comment>
<dbReference type="SUPFAM" id="SSF50998">
    <property type="entry name" value="Quinoprotein alcohol dehydrogenase-like"/>
    <property type="match status" value="2"/>
</dbReference>
<dbReference type="Pfam" id="PF05729">
    <property type="entry name" value="NACHT"/>
    <property type="match status" value="1"/>
</dbReference>
<dbReference type="CDD" id="cd00200">
    <property type="entry name" value="WD40"/>
    <property type="match status" value="1"/>
</dbReference>
<feature type="repeat" description="WD" evidence="3">
    <location>
        <begin position="1048"/>
        <end position="1088"/>
    </location>
</feature>
<dbReference type="Pfam" id="PF13271">
    <property type="entry name" value="DUF4062"/>
    <property type="match status" value="1"/>
</dbReference>
<feature type="repeat" description="WD" evidence="3">
    <location>
        <begin position="1273"/>
        <end position="1314"/>
    </location>
</feature>
<dbReference type="EMBL" id="VFQF01000003">
    <property type="protein sequence ID" value="TQN45529.1"/>
    <property type="molecule type" value="Genomic_DNA"/>
</dbReference>
<dbReference type="Gene3D" id="2.130.10.10">
    <property type="entry name" value="YVTN repeat-like/Quinoprotein amine dehydrogenase"/>
    <property type="match status" value="5"/>
</dbReference>
<evidence type="ECO:0000259" key="4">
    <source>
        <dbReference type="Pfam" id="PF05729"/>
    </source>
</evidence>
<protein>
    <submittedName>
        <fullName evidence="7">WD40 repeat protein</fullName>
    </submittedName>
</protein>
<dbReference type="InterPro" id="IPR019775">
    <property type="entry name" value="WD40_repeat_CS"/>
</dbReference>
<accession>A0A543PN85</accession>
<evidence type="ECO:0000313" key="8">
    <source>
        <dbReference type="Proteomes" id="UP000320085"/>
    </source>
</evidence>
<dbReference type="Pfam" id="PF00400">
    <property type="entry name" value="WD40"/>
    <property type="match status" value="5"/>
</dbReference>
<feature type="domain" description="NWD1/2-like winged helix-turn-helix" evidence="6">
    <location>
        <begin position="553"/>
        <end position="628"/>
    </location>
</feature>
<feature type="domain" description="DUF4062" evidence="5">
    <location>
        <begin position="8"/>
        <end position="116"/>
    </location>
</feature>
<proteinExistence type="predicted"/>
<reference evidence="7 8" key="1">
    <citation type="submission" date="2019-06" db="EMBL/GenBank/DDBJ databases">
        <title>Sequencing the genomes of 1000 actinobacteria strains.</title>
        <authorList>
            <person name="Klenk H.-P."/>
        </authorList>
    </citation>
    <scope>NUCLEOTIDE SEQUENCE [LARGE SCALE GENOMIC DNA]</scope>
    <source>
        <strain evidence="7 8">DSM 21776</strain>
    </source>
</reference>
<gene>
    <name evidence="7" type="ORF">FHX52_4769</name>
</gene>
<evidence type="ECO:0000259" key="5">
    <source>
        <dbReference type="Pfam" id="PF13271"/>
    </source>
</evidence>
<name>A0A543PN85_9MICO</name>
<dbReference type="PROSITE" id="PS50082">
    <property type="entry name" value="WD_REPEATS_2"/>
    <property type="match status" value="7"/>
</dbReference>
<dbReference type="Pfam" id="PF25469">
    <property type="entry name" value="WHD_NWD1"/>
    <property type="match status" value="1"/>
</dbReference>
<dbReference type="InterPro" id="IPR001680">
    <property type="entry name" value="WD40_rpt"/>
</dbReference>
<dbReference type="RefSeq" id="WP_141824727.1">
    <property type="nucleotide sequence ID" value="NZ_BAAAQC010000013.1"/>
</dbReference>
<evidence type="ECO:0000256" key="1">
    <source>
        <dbReference type="ARBA" id="ARBA00022574"/>
    </source>
</evidence>